<evidence type="ECO:0000313" key="3">
    <source>
        <dbReference type="Proteomes" id="UP001500657"/>
    </source>
</evidence>
<dbReference type="InterPro" id="IPR051703">
    <property type="entry name" value="NF-kappa-B_Signaling_Reg"/>
</dbReference>
<organism evidence="2 3">
    <name type="scientific">Rhodanobacter caeni</name>
    <dbReference type="NCBI Taxonomy" id="657654"/>
    <lineage>
        <taxon>Bacteria</taxon>
        <taxon>Pseudomonadati</taxon>
        <taxon>Pseudomonadota</taxon>
        <taxon>Gammaproteobacteria</taxon>
        <taxon>Lysobacterales</taxon>
        <taxon>Rhodanobacteraceae</taxon>
        <taxon>Rhodanobacter</taxon>
    </lineage>
</organism>
<dbReference type="Gene3D" id="3.90.320.10">
    <property type="match status" value="1"/>
</dbReference>
<dbReference type="InterPro" id="IPR011604">
    <property type="entry name" value="PDDEXK-like_dom_sf"/>
</dbReference>
<dbReference type="InterPro" id="IPR019080">
    <property type="entry name" value="YqaJ_viral_recombinase"/>
</dbReference>
<sequence>MSDELEIFDCEQNSPEWFAARLGIPTASNFSAVLAKGEGKTRRAYLLKLAGEAITGECAEGFGNAHTERGHAMEPDARNLYAFAHDVEPQLVGFMRRGRAGASPDSLIGDRGLLEIKTKLPHLQLDVLDKGKLPSEHVAQVQGQLWISGRDWLDFVSYWPRLPLFCIRVERDEKYIETLSQAVADFVGELDTYIERFGVKAA</sequence>
<evidence type="ECO:0000259" key="1">
    <source>
        <dbReference type="Pfam" id="PF09588"/>
    </source>
</evidence>
<evidence type="ECO:0000313" key="2">
    <source>
        <dbReference type="EMBL" id="GAA0260292.1"/>
    </source>
</evidence>
<dbReference type="Proteomes" id="UP001500657">
    <property type="component" value="Unassembled WGS sequence"/>
</dbReference>
<dbReference type="EMBL" id="BAAAFO010000004">
    <property type="protein sequence ID" value="GAA0260292.1"/>
    <property type="molecule type" value="Genomic_DNA"/>
</dbReference>
<dbReference type="PANTHER" id="PTHR46609">
    <property type="entry name" value="EXONUCLEASE, PHAGE-TYPE/RECB, C-TERMINAL DOMAIN-CONTAINING PROTEIN"/>
    <property type="match status" value="1"/>
</dbReference>
<dbReference type="SUPFAM" id="SSF52980">
    <property type="entry name" value="Restriction endonuclease-like"/>
    <property type="match status" value="1"/>
</dbReference>
<proteinExistence type="predicted"/>
<dbReference type="PANTHER" id="PTHR46609:SF6">
    <property type="entry name" value="EXONUCLEASE, PHAGE-TYPE_RECB, C-TERMINAL DOMAIN-CONTAINING PROTEIN-RELATED"/>
    <property type="match status" value="1"/>
</dbReference>
<dbReference type="InterPro" id="IPR011335">
    <property type="entry name" value="Restrct_endonuc-II-like"/>
</dbReference>
<dbReference type="CDD" id="cd22343">
    <property type="entry name" value="PDDEXK_lambda_exonuclease-like"/>
    <property type="match status" value="1"/>
</dbReference>
<feature type="domain" description="YqaJ viral recombinase" evidence="1">
    <location>
        <begin position="16"/>
        <end position="150"/>
    </location>
</feature>
<gene>
    <name evidence="2" type="ORF">GCM10009126_27150</name>
</gene>
<accession>A0ABP3EGD1</accession>
<comment type="caution">
    <text evidence="2">The sequence shown here is derived from an EMBL/GenBank/DDBJ whole genome shotgun (WGS) entry which is preliminary data.</text>
</comment>
<reference evidence="3" key="1">
    <citation type="journal article" date="2019" name="Int. J. Syst. Evol. Microbiol.">
        <title>The Global Catalogue of Microorganisms (GCM) 10K type strain sequencing project: providing services to taxonomists for standard genome sequencing and annotation.</title>
        <authorList>
            <consortium name="The Broad Institute Genomics Platform"/>
            <consortium name="The Broad Institute Genome Sequencing Center for Infectious Disease"/>
            <person name="Wu L."/>
            <person name="Ma J."/>
        </authorList>
    </citation>
    <scope>NUCLEOTIDE SEQUENCE [LARGE SCALE GENOMIC DNA]</scope>
    <source>
        <strain evidence="3">JCM 16242</strain>
    </source>
</reference>
<name>A0ABP3EGD1_9GAMM</name>
<keyword evidence="3" id="KW-1185">Reference proteome</keyword>
<dbReference type="RefSeq" id="WP_343883326.1">
    <property type="nucleotide sequence ID" value="NZ_BAAAFO010000004.1"/>
</dbReference>
<dbReference type="Pfam" id="PF09588">
    <property type="entry name" value="YqaJ"/>
    <property type="match status" value="1"/>
</dbReference>
<protein>
    <submittedName>
        <fullName evidence="2">YqaJ viral recombinase family protein</fullName>
    </submittedName>
</protein>